<dbReference type="InterPro" id="IPR013249">
    <property type="entry name" value="RNA_pol_sigma70_r4_t2"/>
</dbReference>
<dbReference type="NCBIfam" id="TIGR02937">
    <property type="entry name" value="sigma70-ECF"/>
    <property type="match status" value="1"/>
</dbReference>
<evidence type="ECO:0000256" key="1">
    <source>
        <dbReference type="ARBA" id="ARBA00010641"/>
    </source>
</evidence>
<comment type="caution">
    <text evidence="7">The sequence shown here is derived from an EMBL/GenBank/DDBJ whole genome shotgun (WGS) entry which is preliminary data.</text>
</comment>
<dbReference type="EMBL" id="FXUL01000038">
    <property type="protein sequence ID" value="SMP80722.1"/>
    <property type="molecule type" value="Genomic_DNA"/>
</dbReference>
<name>A0ABY1QUT3_9BURK</name>
<keyword evidence="8" id="KW-1185">Reference proteome</keyword>
<dbReference type="SUPFAM" id="SSF88659">
    <property type="entry name" value="Sigma3 and sigma4 domains of RNA polymerase sigma factors"/>
    <property type="match status" value="1"/>
</dbReference>
<evidence type="ECO:0000259" key="5">
    <source>
        <dbReference type="Pfam" id="PF08281"/>
    </source>
</evidence>
<accession>A0ABY1QUT3</accession>
<dbReference type="PANTHER" id="PTHR43133">
    <property type="entry name" value="RNA POLYMERASE ECF-TYPE SIGMA FACTO"/>
    <property type="match status" value="1"/>
</dbReference>
<dbReference type="PANTHER" id="PTHR43133:SF25">
    <property type="entry name" value="RNA POLYMERASE SIGMA FACTOR RFAY-RELATED"/>
    <property type="match status" value="1"/>
</dbReference>
<evidence type="ECO:0000256" key="2">
    <source>
        <dbReference type="ARBA" id="ARBA00023015"/>
    </source>
</evidence>
<dbReference type="InterPro" id="IPR036388">
    <property type="entry name" value="WH-like_DNA-bd_sf"/>
</dbReference>
<evidence type="ECO:0000259" key="6">
    <source>
        <dbReference type="Pfam" id="PF22029"/>
    </source>
</evidence>
<keyword evidence="3" id="KW-0731">Sigma factor</keyword>
<keyword evidence="4" id="KW-0804">Transcription</keyword>
<sequence length="168" mass="19128">MEQDDVQLIACIPRLRRYARAMVGNRGDADDLVQDTIERGWSRLSSWRRGSDMRAWLFGIMHNMYVDQLRKPALATDILDDDTPVTPVRAAQADGLEIRDMEAALQLLPPEQREILLLVALEEMTYEEVAATLRIPLCTVMSRLSRAREKLRASLEGRTIVVPLKVVK</sequence>
<dbReference type="SUPFAM" id="SSF88946">
    <property type="entry name" value="Sigma2 domain of RNA polymerase sigma factors"/>
    <property type="match status" value="1"/>
</dbReference>
<gene>
    <name evidence="7" type="ORF">SAMN06295970_1384</name>
</gene>
<comment type="similarity">
    <text evidence="1">Belongs to the sigma-70 factor family. ECF subfamily.</text>
</comment>
<dbReference type="RefSeq" id="WP_283445521.1">
    <property type="nucleotide sequence ID" value="NZ_FXUL01000038.1"/>
</dbReference>
<dbReference type="Gene3D" id="1.10.10.10">
    <property type="entry name" value="Winged helix-like DNA-binding domain superfamily/Winged helix DNA-binding domain"/>
    <property type="match status" value="1"/>
</dbReference>
<dbReference type="InterPro" id="IPR013324">
    <property type="entry name" value="RNA_pol_sigma_r3/r4-like"/>
</dbReference>
<keyword evidence="2" id="KW-0805">Transcription regulation</keyword>
<evidence type="ECO:0000256" key="3">
    <source>
        <dbReference type="ARBA" id="ARBA00023082"/>
    </source>
</evidence>
<dbReference type="InterPro" id="IPR039425">
    <property type="entry name" value="RNA_pol_sigma-70-like"/>
</dbReference>
<feature type="domain" description="RNA polymerase sigma factor 70 region 4 type 2" evidence="5">
    <location>
        <begin position="100"/>
        <end position="151"/>
    </location>
</feature>
<organism evidence="7 8">
    <name type="scientific">Noviherbaspirillum suwonense</name>
    <dbReference type="NCBI Taxonomy" id="1224511"/>
    <lineage>
        <taxon>Bacteria</taxon>
        <taxon>Pseudomonadati</taxon>
        <taxon>Pseudomonadota</taxon>
        <taxon>Betaproteobacteria</taxon>
        <taxon>Burkholderiales</taxon>
        <taxon>Oxalobacteraceae</taxon>
        <taxon>Noviherbaspirillum</taxon>
    </lineage>
</organism>
<evidence type="ECO:0000313" key="7">
    <source>
        <dbReference type="EMBL" id="SMP80722.1"/>
    </source>
</evidence>
<proteinExistence type="inferred from homology"/>
<evidence type="ECO:0000313" key="8">
    <source>
        <dbReference type="Proteomes" id="UP001158049"/>
    </source>
</evidence>
<dbReference type="CDD" id="cd06171">
    <property type="entry name" value="Sigma70_r4"/>
    <property type="match status" value="1"/>
</dbReference>
<dbReference type="InterPro" id="IPR053866">
    <property type="entry name" value="PhyR_sigma2"/>
</dbReference>
<dbReference type="Pfam" id="PF08281">
    <property type="entry name" value="Sigma70_r4_2"/>
    <property type="match status" value="1"/>
</dbReference>
<protein>
    <submittedName>
        <fullName evidence="7">RNA polymerase sigma-70 factor, ECF subfamily</fullName>
    </submittedName>
</protein>
<dbReference type="InterPro" id="IPR013325">
    <property type="entry name" value="RNA_pol_sigma_r2"/>
</dbReference>
<feature type="domain" description="PhyR sigma2" evidence="6">
    <location>
        <begin position="10"/>
        <end position="62"/>
    </location>
</feature>
<dbReference type="InterPro" id="IPR014284">
    <property type="entry name" value="RNA_pol_sigma-70_dom"/>
</dbReference>
<dbReference type="Gene3D" id="1.10.1740.10">
    <property type="match status" value="1"/>
</dbReference>
<dbReference type="Pfam" id="PF22029">
    <property type="entry name" value="PhyR_sigma2"/>
    <property type="match status" value="1"/>
</dbReference>
<dbReference type="Proteomes" id="UP001158049">
    <property type="component" value="Unassembled WGS sequence"/>
</dbReference>
<evidence type="ECO:0000256" key="4">
    <source>
        <dbReference type="ARBA" id="ARBA00023163"/>
    </source>
</evidence>
<reference evidence="7 8" key="1">
    <citation type="submission" date="2017-05" db="EMBL/GenBank/DDBJ databases">
        <authorList>
            <person name="Varghese N."/>
            <person name="Submissions S."/>
        </authorList>
    </citation>
    <scope>NUCLEOTIDE SEQUENCE [LARGE SCALE GENOMIC DNA]</scope>
    <source>
        <strain evidence="7 8">DSM 26001</strain>
    </source>
</reference>